<sequence>NDNKYIEINNDPKNIQSKDDEDNKDDKKYTLSQRTQNFVERYELIHHIPNTLSGYSSSVFYDTDNKNYILAFRGTEAKGVEIIKDVLIADTLMATTGYSTTQIIALADLKYEIIAQIKLHALSRKDNLTYDKDSLGQELSSQSLESKLILTGHSLGGHLAQVFV</sequence>
<proteinExistence type="predicted"/>
<evidence type="ECO:0000256" key="1">
    <source>
        <dbReference type="SAM" id="MobiDB-lite"/>
    </source>
</evidence>
<dbReference type="SUPFAM" id="SSF53474">
    <property type="entry name" value="alpha/beta-Hydrolases"/>
    <property type="match status" value="1"/>
</dbReference>
<organism evidence="2 3">
    <name type="scientific">Helicobacter didelphidarum</name>
    <dbReference type="NCBI Taxonomy" id="2040648"/>
    <lineage>
        <taxon>Bacteria</taxon>
        <taxon>Pseudomonadati</taxon>
        <taxon>Campylobacterota</taxon>
        <taxon>Epsilonproteobacteria</taxon>
        <taxon>Campylobacterales</taxon>
        <taxon>Helicobacteraceae</taxon>
        <taxon>Helicobacter</taxon>
    </lineage>
</organism>
<dbReference type="AlphaFoldDB" id="A0A3D8I0U2"/>
<accession>A0A3D8I0U2</accession>
<comment type="caution">
    <text evidence="2">The sequence shown here is derived from an EMBL/GenBank/DDBJ whole genome shotgun (WGS) entry which is preliminary data.</text>
</comment>
<evidence type="ECO:0000313" key="2">
    <source>
        <dbReference type="EMBL" id="RDU58742.1"/>
    </source>
</evidence>
<gene>
    <name evidence="2" type="ORF">CQA53_11950</name>
</gene>
<dbReference type="EMBL" id="NXLQ01000203">
    <property type="protein sequence ID" value="RDU58742.1"/>
    <property type="molecule type" value="Genomic_DNA"/>
</dbReference>
<feature type="region of interest" description="Disordered" evidence="1">
    <location>
        <begin position="1"/>
        <end position="26"/>
    </location>
</feature>
<dbReference type="InterPro" id="IPR029058">
    <property type="entry name" value="AB_hydrolase_fold"/>
</dbReference>
<reference evidence="2 3" key="1">
    <citation type="submission" date="2018-04" db="EMBL/GenBank/DDBJ databases">
        <title>Novel Campyloabacter and Helicobacter Species and Strains.</title>
        <authorList>
            <person name="Mannion A.J."/>
            <person name="Shen Z."/>
            <person name="Fox J.G."/>
        </authorList>
    </citation>
    <scope>NUCLEOTIDE SEQUENCE [LARGE SCALE GENOMIC DNA]</scope>
    <source>
        <strain evidence="2 3">MIT 17-337</strain>
    </source>
</reference>
<feature type="non-terminal residue" evidence="2">
    <location>
        <position position="1"/>
    </location>
</feature>
<dbReference type="Proteomes" id="UP000256379">
    <property type="component" value="Unassembled WGS sequence"/>
</dbReference>
<feature type="non-terminal residue" evidence="2">
    <location>
        <position position="164"/>
    </location>
</feature>
<evidence type="ECO:0000313" key="3">
    <source>
        <dbReference type="Proteomes" id="UP000256379"/>
    </source>
</evidence>
<keyword evidence="3" id="KW-1185">Reference proteome</keyword>
<name>A0A3D8I0U2_9HELI</name>
<dbReference type="Gene3D" id="3.40.50.1820">
    <property type="entry name" value="alpha/beta hydrolase"/>
    <property type="match status" value="1"/>
</dbReference>
<protein>
    <submittedName>
        <fullName evidence="2">Uncharacterized protein</fullName>
    </submittedName>
</protein>